<evidence type="ECO:0008006" key="4">
    <source>
        <dbReference type="Google" id="ProtNLM"/>
    </source>
</evidence>
<dbReference type="Proteomes" id="UP001416858">
    <property type="component" value="Unassembled WGS sequence"/>
</dbReference>
<proteinExistence type="predicted"/>
<reference evidence="2 3" key="1">
    <citation type="submission" date="2024-02" db="EMBL/GenBank/DDBJ databases">
        <title>Rhodopirellula caenicola NBRC 110016.</title>
        <authorList>
            <person name="Ichikawa N."/>
            <person name="Katano-Makiyama Y."/>
            <person name="Hidaka K."/>
        </authorList>
    </citation>
    <scope>NUCLEOTIDE SEQUENCE [LARGE SCALE GENOMIC DNA]</scope>
    <source>
        <strain evidence="2 3">NBRC 110016</strain>
    </source>
</reference>
<dbReference type="RefSeq" id="WP_345686326.1">
    <property type="nucleotide sequence ID" value="NZ_BAABRO010000013.1"/>
</dbReference>
<evidence type="ECO:0000256" key="1">
    <source>
        <dbReference type="SAM" id="MobiDB-lite"/>
    </source>
</evidence>
<sequence length="162" mass="17634">MQTNKTWANRVADYVDELEVVATNVQQLVANSRIQTKASAASEVAESGLELLEAVGRLETMVEQREQLLSDAQAPASGTTLIEKLRQSGEIDLADRSQSVAHIIATTHQAAVSLFVCQYHLASHSQEILRLLAGLDTPRTYRRSGSGEERERGGGQLFNDAA</sequence>
<evidence type="ECO:0000313" key="3">
    <source>
        <dbReference type="Proteomes" id="UP001416858"/>
    </source>
</evidence>
<feature type="region of interest" description="Disordered" evidence="1">
    <location>
        <begin position="140"/>
        <end position="162"/>
    </location>
</feature>
<organism evidence="2 3">
    <name type="scientific">Novipirellula caenicola</name>
    <dbReference type="NCBI Taxonomy" id="1536901"/>
    <lineage>
        <taxon>Bacteria</taxon>
        <taxon>Pseudomonadati</taxon>
        <taxon>Planctomycetota</taxon>
        <taxon>Planctomycetia</taxon>
        <taxon>Pirellulales</taxon>
        <taxon>Pirellulaceae</taxon>
        <taxon>Novipirellula</taxon>
    </lineage>
</organism>
<name>A0ABP9VW12_9BACT</name>
<comment type="caution">
    <text evidence="2">The sequence shown here is derived from an EMBL/GenBank/DDBJ whole genome shotgun (WGS) entry which is preliminary data.</text>
</comment>
<protein>
    <recommendedName>
        <fullName evidence="4">FlgN protein</fullName>
    </recommendedName>
</protein>
<gene>
    <name evidence="2" type="ORF">Rcae01_04837</name>
</gene>
<keyword evidence="3" id="KW-1185">Reference proteome</keyword>
<dbReference type="EMBL" id="BAABRO010000013">
    <property type="protein sequence ID" value="GAA5509338.1"/>
    <property type="molecule type" value="Genomic_DNA"/>
</dbReference>
<evidence type="ECO:0000313" key="2">
    <source>
        <dbReference type="EMBL" id="GAA5509338.1"/>
    </source>
</evidence>
<accession>A0ABP9VW12</accession>